<organism evidence="1 2">
    <name type="scientific">Variovorax rhizosphaerae</name>
    <dbReference type="NCBI Taxonomy" id="1836200"/>
    <lineage>
        <taxon>Bacteria</taxon>
        <taxon>Pseudomonadati</taxon>
        <taxon>Pseudomonadota</taxon>
        <taxon>Betaproteobacteria</taxon>
        <taxon>Burkholderiales</taxon>
        <taxon>Comamonadaceae</taxon>
        <taxon>Variovorax</taxon>
    </lineage>
</organism>
<gene>
    <name evidence="1" type="ORF">WKW82_17525</name>
</gene>
<evidence type="ECO:0008006" key="3">
    <source>
        <dbReference type="Google" id="ProtNLM"/>
    </source>
</evidence>
<comment type="caution">
    <text evidence="1">The sequence shown here is derived from an EMBL/GenBank/DDBJ whole genome shotgun (WGS) entry which is preliminary data.</text>
</comment>
<reference evidence="1 2" key="1">
    <citation type="submission" date="2024-03" db="EMBL/GenBank/DDBJ databases">
        <title>Novel species of the genus Variovorax.</title>
        <authorList>
            <person name="Liu Q."/>
            <person name="Xin Y.-H."/>
        </authorList>
    </citation>
    <scope>NUCLEOTIDE SEQUENCE [LARGE SCALE GENOMIC DNA]</scope>
    <source>
        <strain evidence="1 2">KACC 18900</strain>
    </source>
</reference>
<protein>
    <recommendedName>
        <fullName evidence="3">Carboxypeptidase regulatory-like domain-containing protein</fullName>
    </recommendedName>
</protein>
<dbReference type="RefSeq" id="WP_340343590.1">
    <property type="nucleotide sequence ID" value="NZ_JBBKZT010000007.1"/>
</dbReference>
<evidence type="ECO:0000313" key="1">
    <source>
        <dbReference type="EMBL" id="MEJ8848463.1"/>
    </source>
</evidence>
<name>A0ABU8WLQ0_9BURK</name>
<keyword evidence="2" id="KW-1185">Reference proteome</keyword>
<accession>A0ABU8WLQ0</accession>
<sequence>MNALPAPLLQPAKRDNGKPLAVLAVGTAALFCALAVRAADGPAIHINDAGVAYASGGIGVGEARLMKQAANQWPASFEFAIRDGKGAAFAADVIVNVRDKSGATVMADVVSHGPFLVARLQPGRYDVQATLAGRTLSQRINVRANSPTHSLFVWPAGTDMSVGS</sequence>
<evidence type="ECO:0000313" key="2">
    <source>
        <dbReference type="Proteomes" id="UP001385892"/>
    </source>
</evidence>
<proteinExistence type="predicted"/>
<dbReference type="Proteomes" id="UP001385892">
    <property type="component" value="Unassembled WGS sequence"/>
</dbReference>
<dbReference type="EMBL" id="JBBKZT010000007">
    <property type="protein sequence ID" value="MEJ8848463.1"/>
    <property type="molecule type" value="Genomic_DNA"/>
</dbReference>